<evidence type="ECO:0000259" key="1">
    <source>
        <dbReference type="Pfam" id="PF08241"/>
    </source>
</evidence>
<protein>
    <recommendedName>
        <fullName evidence="1">Methyltransferase type 11 domain-containing protein</fullName>
    </recommendedName>
</protein>
<dbReference type="InterPro" id="IPR029063">
    <property type="entry name" value="SAM-dependent_MTases_sf"/>
</dbReference>
<keyword evidence="3" id="KW-1185">Reference proteome</keyword>
<dbReference type="SUPFAM" id="SSF53335">
    <property type="entry name" value="S-adenosyl-L-methionine-dependent methyltransferases"/>
    <property type="match status" value="1"/>
</dbReference>
<sequence length="347" mass="37308">MRRRHFETLKPVCPACRQAGQDHALALEHGFLASGEDISAGILRCSDPGCWKAYPIIAGTPILVPDVATWLAANLHLVLQRGVETGPLEELVGTAVGPDAAFNLVRQQQSTYGHDHYGDLFADEAEGADGTTGSVRTALDTALERLPPRAGATLDMGCAAGRTSFDLAAATGRLVLGIDLNWQLMSLGRGLIDEGRITYPLRRSGNTFERRSCAVKLPGAELVDFWIADALALPFADGSFGHATAFNVLDCVAEPARLVRETHRVLETGAGFALSTPFDWASHATSPAHWIEGPEALSRLLSQVFIEPGTAEPGHAALQHGELPWTVRLHDNASVQYRATFYVVSKL</sequence>
<name>A0A917F8H6_9HYPH</name>
<dbReference type="PANTHER" id="PTHR45445:SF2">
    <property type="entry name" value="METHYLTRANSFERASE TYPE 11 DOMAIN-CONTAINING PROTEIN"/>
    <property type="match status" value="1"/>
</dbReference>
<feature type="domain" description="Methyltransferase type 11" evidence="1">
    <location>
        <begin position="154"/>
        <end position="270"/>
    </location>
</feature>
<evidence type="ECO:0000313" key="3">
    <source>
        <dbReference type="Proteomes" id="UP000606044"/>
    </source>
</evidence>
<dbReference type="Pfam" id="PF08241">
    <property type="entry name" value="Methyltransf_11"/>
    <property type="match status" value="1"/>
</dbReference>
<organism evidence="2 3">
    <name type="scientific">Azorhizobium oxalatiphilum</name>
    <dbReference type="NCBI Taxonomy" id="980631"/>
    <lineage>
        <taxon>Bacteria</taxon>
        <taxon>Pseudomonadati</taxon>
        <taxon>Pseudomonadota</taxon>
        <taxon>Alphaproteobacteria</taxon>
        <taxon>Hyphomicrobiales</taxon>
        <taxon>Xanthobacteraceae</taxon>
        <taxon>Azorhizobium</taxon>
    </lineage>
</organism>
<gene>
    <name evidence="2" type="ORF">GCM10007301_16930</name>
</gene>
<dbReference type="PANTHER" id="PTHR45445">
    <property type="match status" value="1"/>
</dbReference>
<dbReference type="InterPro" id="IPR013216">
    <property type="entry name" value="Methyltransf_11"/>
</dbReference>
<comment type="caution">
    <text evidence="2">The sequence shown here is derived from an EMBL/GenBank/DDBJ whole genome shotgun (WGS) entry which is preliminary data.</text>
</comment>
<dbReference type="RefSeq" id="WP_188577113.1">
    <property type="nucleotide sequence ID" value="NZ_BMCT01000001.1"/>
</dbReference>
<dbReference type="Gene3D" id="3.40.50.150">
    <property type="entry name" value="Vaccinia Virus protein VP39"/>
    <property type="match status" value="1"/>
</dbReference>
<evidence type="ECO:0000313" key="2">
    <source>
        <dbReference type="EMBL" id="GGF57835.1"/>
    </source>
</evidence>
<dbReference type="AlphaFoldDB" id="A0A917F8H6"/>
<dbReference type="CDD" id="cd02440">
    <property type="entry name" value="AdoMet_MTases"/>
    <property type="match status" value="1"/>
</dbReference>
<dbReference type="EMBL" id="BMCT01000001">
    <property type="protein sequence ID" value="GGF57835.1"/>
    <property type="molecule type" value="Genomic_DNA"/>
</dbReference>
<dbReference type="GO" id="GO:0008757">
    <property type="term" value="F:S-adenosylmethionine-dependent methyltransferase activity"/>
    <property type="evidence" value="ECO:0007669"/>
    <property type="project" value="InterPro"/>
</dbReference>
<accession>A0A917F8H6</accession>
<reference evidence="2" key="2">
    <citation type="submission" date="2020-09" db="EMBL/GenBank/DDBJ databases">
        <authorList>
            <person name="Sun Q."/>
            <person name="Sedlacek I."/>
        </authorList>
    </citation>
    <scope>NUCLEOTIDE SEQUENCE</scope>
    <source>
        <strain evidence="2">CCM 7897</strain>
    </source>
</reference>
<proteinExistence type="predicted"/>
<dbReference type="Proteomes" id="UP000606044">
    <property type="component" value="Unassembled WGS sequence"/>
</dbReference>
<reference evidence="2" key="1">
    <citation type="journal article" date="2014" name="Int. J. Syst. Evol. Microbiol.">
        <title>Complete genome sequence of Corynebacterium casei LMG S-19264T (=DSM 44701T), isolated from a smear-ripened cheese.</title>
        <authorList>
            <consortium name="US DOE Joint Genome Institute (JGI-PGF)"/>
            <person name="Walter F."/>
            <person name="Albersmeier A."/>
            <person name="Kalinowski J."/>
            <person name="Ruckert C."/>
        </authorList>
    </citation>
    <scope>NUCLEOTIDE SEQUENCE</scope>
    <source>
        <strain evidence="2">CCM 7897</strain>
    </source>
</reference>